<keyword evidence="4" id="KW-0408">Iron</keyword>
<protein>
    <submittedName>
        <fullName evidence="9">C-type lectin protein</fullName>
    </submittedName>
</protein>
<dbReference type="SUPFAM" id="SSF56436">
    <property type="entry name" value="C-type lectin-like"/>
    <property type="match status" value="1"/>
</dbReference>
<comment type="pathway">
    <text evidence="5">Amino-acid biosynthesis; ergothioneine biosynthesis.</text>
</comment>
<keyword evidence="10" id="KW-1185">Reference proteome</keyword>
<dbReference type="PANTHER" id="PTHR43397">
    <property type="entry name" value="ERGOTHIONEINE BIOSYNTHESIS PROTEIN 1"/>
    <property type="match status" value="1"/>
</dbReference>
<dbReference type="AlphaFoldDB" id="A0A1Y2FD53"/>
<evidence type="ECO:0000313" key="9">
    <source>
        <dbReference type="EMBL" id="ORY81537.1"/>
    </source>
</evidence>
<keyword evidence="2" id="KW-0808">Transferase</keyword>
<evidence type="ECO:0000256" key="2">
    <source>
        <dbReference type="ARBA" id="ARBA00022679"/>
    </source>
</evidence>
<dbReference type="Pfam" id="PF10017">
    <property type="entry name" value="Methyltransf_33"/>
    <property type="match status" value="1"/>
</dbReference>
<keyword evidence="9" id="KW-0430">Lectin</keyword>
<dbReference type="GO" id="GO:0032259">
    <property type="term" value="P:methylation"/>
    <property type="evidence" value="ECO:0007669"/>
    <property type="project" value="UniProtKB-KW"/>
</dbReference>
<keyword evidence="3" id="KW-0560">Oxidoreductase</keyword>
<dbReference type="NCBIfam" id="TIGR03439">
    <property type="entry name" value="methyl_EasF"/>
    <property type="match status" value="1"/>
</dbReference>
<dbReference type="PANTHER" id="PTHR43397:SF1">
    <property type="entry name" value="ERGOTHIONEINE BIOSYNTHESIS PROTEIN 1"/>
    <property type="match status" value="1"/>
</dbReference>
<dbReference type="InterPro" id="IPR016187">
    <property type="entry name" value="CTDL_fold"/>
</dbReference>
<dbReference type="Pfam" id="PF03781">
    <property type="entry name" value="FGE-sulfatase"/>
    <property type="match status" value="1"/>
</dbReference>
<dbReference type="OMA" id="FKHWHPT"/>
<feature type="domain" description="Sulfatase-modifying factor enzyme-like" evidence="6">
    <location>
        <begin position="509"/>
        <end position="742"/>
    </location>
</feature>
<evidence type="ECO:0000256" key="1">
    <source>
        <dbReference type="ARBA" id="ARBA00022603"/>
    </source>
</evidence>
<dbReference type="InterPro" id="IPR019257">
    <property type="entry name" value="MeTrfase_dom"/>
</dbReference>
<dbReference type="InterPro" id="IPR017805">
    <property type="entry name" value="SAM_MeTrfase_EasF-type_put"/>
</dbReference>
<sequence>MGSLEPFDIQSISKAKPIEPQDLYDSLRGGTLPTMLLYNERGLQLFEKITYNEHYYLTNSEIDILKRQSHVIAEQIKGSIIIELGSGALRKTSLILKAVEELGVSTDYYALDLDRRELERSLTSLVQLQQFKHVKLHGLHADYNDIHAFLKKHDQRVTILWMGSSVGNFSRDGASTFLLSLKESMKPNDMMLVGVDNRNAPDLVYTAYNDPEGDSERFEMNGLEHANQILGREVLRQSDWQYKGLYNQEEGYHEAAFQALNDVHIADDLKIEKDTLIRIERSYKYSNLEALALFDRSELNVAAQWKDSRDLYSLYLLTTPPAYLSRQADTLKPVPSLAEWEQLWKLWDTITLGMIPQEMLLCKPIDLRHPCIFYLGHIPTFLDIHLTRVGNGKYTNDAYTRIFERGIDPDVDDPTHCHAHSDVPDTWPDLQEILAFRDTVRNRLREVYRQDTASFNRQLARALFVTFEHEAMHAETLLYMLLQSAETRPPPGVLSSLPTAAAPELEPAAWITLETSNFEVGMDDPEEAESGQYFGWDNEKPRRSISHAKVAIQARPISNGEYAAFLDAHPKLAAPASWTQSREVKTVFGPVPLTYAADWPVAASYDELQAYAKWKDARLPSFAELRHFLDDHSGESSNEPFNNVLDKNVNFGMWHPSSLTSSRESVQTYTGFWEWTSTEFSAPKGFVPSKVYPAYSSDFFDGKHNIVLGGSWATITRIAARKSFVNWYQRNYKFAWTSGRLARDL</sequence>
<gene>
    <name evidence="9" type="ORF">BCR37DRAFT_380434</name>
</gene>
<comment type="caution">
    <text evidence="9">The sequence shown here is derived from an EMBL/GenBank/DDBJ whole genome shotgun (WGS) entry which is preliminary data.</text>
</comment>
<dbReference type="Proteomes" id="UP000193685">
    <property type="component" value="Unassembled WGS sequence"/>
</dbReference>
<dbReference type="EMBL" id="MCFI01000011">
    <property type="protein sequence ID" value="ORY81537.1"/>
    <property type="molecule type" value="Genomic_DNA"/>
</dbReference>
<dbReference type="Gene3D" id="3.90.1580.10">
    <property type="entry name" value="paralog of FGE (formylglycine-generating enzyme)"/>
    <property type="match status" value="1"/>
</dbReference>
<dbReference type="RefSeq" id="XP_040724913.1">
    <property type="nucleotide sequence ID" value="XM_040869491.1"/>
</dbReference>
<dbReference type="InterPro" id="IPR024775">
    <property type="entry name" value="DinB-like"/>
</dbReference>
<dbReference type="GO" id="GO:0008168">
    <property type="term" value="F:methyltransferase activity"/>
    <property type="evidence" value="ECO:0007669"/>
    <property type="project" value="UniProtKB-KW"/>
</dbReference>
<accession>A0A1Y2FD53</accession>
<dbReference type="OrthoDB" id="659at2759"/>
<evidence type="ECO:0000259" key="7">
    <source>
        <dbReference type="Pfam" id="PF10017"/>
    </source>
</evidence>
<keyword evidence="1" id="KW-0489">Methyltransferase</keyword>
<evidence type="ECO:0000259" key="6">
    <source>
        <dbReference type="Pfam" id="PF03781"/>
    </source>
</evidence>
<dbReference type="Pfam" id="PF12867">
    <property type="entry name" value="DinB_2"/>
    <property type="match status" value="1"/>
</dbReference>
<feature type="domain" description="Histidine-specific methyltransferase SAM-dependent" evidence="7">
    <location>
        <begin position="24"/>
        <end position="318"/>
    </location>
</feature>
<evidence type="ECO:0000256" key="3">
    <source>
        <dbReference type="ARBA" id="ARBA00023002"/>
    </source>
</evidence>
<reference evidence="9 10" key="1">
    <citation type="submission" date="2016-07" db="EMBL/GenBank/DDBJ databases">
        <title>Pervasive Adenine N6-methylation of Active Genes in Fungi.</title>
        <authorList>
            <consortium name="DOE Joint Genome Institute"/>
            <person name="Mondo S.J."/>
            <person name="Dannebaum R.O."/>
            <person name="Kuo R.C."/>
            <person name="Labutti K."/>
            <person name="Haridas S."/>
            <person name="Kuo A."/>
            <person name="Salamov A."/>
            <person name="Ahrendt S.R."/>
            <person name="Lipzen A."/>
            <person name="Sullivan W."/>
            <person name="Andreopoulos W.B."/>
            <person name="Clum A."/>
            <person name="Lindquist E."/>
            <person name="Daum C."/>
            <person name="Ramamoorthy G.K."/>
            <person name="Gryganskyi A."/>
            <person name="Culley D."/>
            <person name="Magnuson J.K."/>
            <person name="James T.Y."/>
            <person name="O'Malley M.A."/>
            <person name="Stajich J.E."/>
            <person name="Spatafora J.W."/>
            <person name="Visel A."/>
            <person name="Grigoriev I.V."/>
        </authorList>
    </citation>
    <scope>NUCLEOTIDE SEQUENCE [LARGE SCALE GENOMIC DNA]</scope>
    <source>
        <strain evidence="9 10">12-1054</strain>
    </source>
</reference>
<dbReference type="InterPro" id="IPR042095">
    <property type="entry name" value="SUMF_sf"/>
</dbReference>
<dbReference type="InterPro" id="IPR051128">
    <property type="entry name" value="EgtD_Methyltrsf_superfamily"/>
</dbReference>
<organism evidence="9 10">
    <name type="scientific">Protomyces lactucae-debilis</name>
    <dbReference type="NCBI Taxonomy" id="2754530"/>
    <lineage>
        <taxon>Eukaryota</taxon>
        <taxon>Fungi</taxon>
        <taxon>Dikarya</taxon>
        <taxon>Ascomycota</taxon>
        <taxon>Taphrinomycotina</taxon>
        <taxon>Taphrinomycetes</taxon>
        <taxon>Taphrinales</taxon>
        <taxon>Protomycetaceae</taxon>
        <taxon>Protomyces</taxon>
    </lineage>
</organism>
<dbReference type="InterPro" id="IPR005532">
    <property type="entry name" value="SUMF_dom"/>
</dbReference>
<evidence type="ECO:0000256" key="4">
    <source>
        <dbReference type="ARBA" id="ARBA00023004"/>
    </source>
</evidence>
<evidence type="ECO:0000313" key="10">
    <source>
        <dbReference type="Proteomes" id="UP000193685"/>
    </source>
</evidence>
<feature type="domain" description="DinB-like" evidence="8">
    <location>
        <begin position="340"/>
        <end position="476"/>
    </location>
</feature>
<evidence type="ECO:0000256" key="5">
    <source>
        <dbReference type="ARBA" id="ARBA00037882"/>
    </source>
</evidence>
<dbReference type="InterPro" id="IPR029063">
    <property type="entry name" value="SAM-dependent_MTases_sf"/>
</dbReference>
<dbReference type="GO" id="GO:0030246">
    <property type="term" value="F:carbohydrate binding"/>
    <property type="evidence" value="ECO:0007669"/>
    <property type="project" value="UniProtKB-KW"/>
</dbReference>
<dbReference type="Gene3D" id="3.40.50.150">
    <property type="entry name" value="Vaccinia Virus protein VP39"/>
    <property type="match status" value="1"/>
</dbReference>
<dbReference type="STRING" id="56484.A0A1Y2FD53"/>
<dbReference type="GeneID" id="63786090"/>
<evidence type="ECO:0000259" key="8">
    <source>
        <dbReference type="Pfam" id="PF12867"/>
    </source>
</evidence>
<name>A0A1Y2FD53_PROLT</name>
<proteinExistence type="predicted"/>